<keyword evidence="2" id="KW-1185">Reference proteome</keyword>
<proteinExistence type="predicted"/>
<organism evidence="1 2">
    <name type="scientific">Roseburia inulinivorans</name>
    <dbReference type="NCBI Taxonomy" id="360807"/>
    <lineage>
        <taxon>Bacteria</taxon>
        <taxon>Bacillati</taxon>
        <taxon>Bacillota</taxon>
        <taxon>Clostridia</taxon>
        <taxon>Lachnospirales</taxon>
        <taxon>Lachnospiraceae</taxon>
        <taxon>Roseburia</taxon>
    </lineage>
</organism>
<protein>
    <submittedName>
        <fullName evidence="1">Uncharacterized protein</fullName>
    </submittedName>
</protein>
<dbReference type="EMBL" id="CVRS01000070">
    <property type="protein sequence ID" value="CRL38066.1"/>
    <property type="molecule type" value="Genomic_DNA"/>
</dbReference>
<name>A0A0M6WP50_9FIRM</name>
<evidence type="ECO:0000313" key="2">
    <source>
        <dbReference type="Proteomes" id="UP000049828"/>
    </source>
</evidence>
<evidence type="ECO:0000313" key="1">
    <source>
        <dbReference type="EMBL" id="CRL38066.1"/>
    </source>
</evidence>
<accession>A0A0M6WP50</accession>
<dbReference type="AlphaFoldDB" id="A0A0M6WP50"/>
<sequence length="32" mass="3860">MYRVVVTEKHFGTFFLQNFVAEDELEKLEVIK</sequence>
<gene>
    <name evidence="1" type="ORF">RIL183_21551</name>
</gene>
<dbReference type="Proteomes" id="UP000049828">
    <property type="component" value="Unassembled WGS sequence"/>
</dbReference>
<reference evidence="2" key="1">
    <citation type="submission" date="2015-05" db="EMBL/GenBank/DDBJ databases">
        <authorList>
            <consortium name="Pathogen Informatics"/>
        </authorList>
    </citation>
    <scope>NUCLEOTIDE SEQUENCE [LARGE SCALE GENOMIC DNA]</scope>
    <source>
        <strain evidence="2">L1-83</strain>
    </source>
</reference>